<accession>A0A318S791</accession>
<dbReference type="Proteomes" id="UP000248326">
    <property type="component" value="Unassembled WGS sequence"/>
</dbReference>
<evidence type="ECO:0000313" key="1">
    <source>
        <dbReference type="EMBL" id="PYE53675.1"/>
    </source>
</evidence>
<name>A0A318S791_9DEIO</name>
<dbReference type="AlphaFoldDB" id="A0A318S791"/>
<evidence type="ECO:0000313" key="2">
    <source>
        <dbReference type="Proteomes" id="UP000248326"/>
    </source>
</evidence>
<dbReference type="EMBL" id="QJSX01000008">
    <property type="protein sequence ID" value="PYE53675.1"/>
    <property type="molecule type" value="Genomic_DNA"/>
</dbReference>
<proteinExistence type="predicted"/>
<protein>
    <submittedName>
        <fullName evidence="1">Uncharacterized protein</fullName>
    </submittedName>
</protein>
<organism evidence="1 2">
    <name type="scientific">Deinococcus yavapaiensis KR-236</name>
    <dbReference type="NCBI Taxonomy" id="694435"/>
    <lineage>
        <taxon>Bacteria</taxon>
        <taxon>Thermotogati</taxon>
        <taxon>Deinococcota</taxon>
        <taxon>Deinococci</taxon>
        <taxon>Deinococcales</taxon>
        <taxon>Deinococcaceae</taxon>
        <taxon>Deinococcus</taxon>
    </lineage>
</organism>
<reference evidence="1 2" key="1">
    <citation type="submission" date="2018-06" db="EMBL/GenBank/DDBJ databases">
        <title>Genomic Encyclopedia of Type Strains, Phase IV (KMG-IV): sequencing the most valuable type-strain genomes for metagenomic binning, comparative biology and taxonomic classification.</title>
        <authorList>
            <person name="Goeker M."/>
        </authorList>
    </citation>
    <scope>NUCLEOTIDE SEQUENCE [LARGE SCALE GENOMIC DNA]</scope>
    <source>
        <strain evidence="1 2">DSM 18048</strain>
    </source>
</reference>
<keyword evidence="2" id="KW-1185">Reference proteome</keyword>
<comment type="caution">
    <text evidence="1">The sequence shown here is derived from an EMBL/GenBank/DDBJ whole genome shotgun (WGS) entry which is preliminary data.</text>
</comment>
<gene>
    <name evidence="1" type="ORF">DES52_108206</name>
</gene>
<sequence length="526" mass="58118">MASVITLVRRLLSLLVSRRAGAAVLGSLLLGCSPPYSESDILSQVLTQSRTEGPLLSRYHYNLEVAGAIQTTYSFMMYRPRQVLTGIEVDVTKPVGERATILEPGKYKRWDLLVLRNHPQIAILSSLDFLEFTLNRPARVAVALRGATTPSWLRGWTESSPVTLTQNGRVVVTRTFEKSFPAGTVTLGALGAPRNRVDDMYFVMLAEEQGSPSTEPGVPVGLEKPKPNLPCPAWVHDQYTTVGPDGKTYPTWHPQIDPRYWCLFGHEHGSDPSLAGLAYRPAFGYTSKRHDMVEAHPGFKVYTVPSGNDFWVITQHFGTGGHARVCESFHTIDVAFVQKGVLQADLHFMGDFGAAKVVSREFDQIVTGCSQPSRSDSVGARHLLLFPNIGYEPWRADLSKLRLGFSSPSITFDTGDPQTACLDVDCSQLKRLENAWGAQHRVSINTISLRSQESIRGTFYTDPLGREVVSSNSTMATKQYIAANINVGMEINETCYTLDPWRGQMQCDSPLRDTDMNLEGSLGDSN</sequence>